<organism evidence="1 2">
    <name type="scientific">Luteimonas deserti</name>
    <dbReference type="NCBI Taxonomy" id="2752306"/>
    <lineage>
        <taxon>Bacteria</taxon>
        <taxon>Pseudomonadati</taxon>
        <taxon>Pseudomonadota</taxon>
        <taxon>Gammaproteobacteria</taxon>
        <taxon>Lysobacterales</taxon>
        <taxon>Lysobacteraceae</taxon>
        <taxon>Luteimonas</taxon>
    </lineage>
</organism>
<reference evidence="1 2" key="1">
    <citation type="submission" date="2020-07" db="EMBL/GenBank/DDBJ databases">
        <title>isolation of Luteimonas sp. SJ-16.</title>
        <authorList>
            <person name="Huang X.-X."/>
            <person name="Xu L."/>
            <person name="Sun J.-Q."/>
        </authorList>
    </citation>
    <scope>NUCLEOTIDE SEQUENCE [LARGE SCALE GENOMIC DNA]</scope>
    <source>
        <strain evidence="1 2">SJ-16</strain>
    </source>
</reference>
<accession>A0A7Z0QRA9</accession>
<dbReference type="AlphaFoldDB" id="A0A7Z0QRA9"/>
<name>A0A7Z0QRA9_9GAMM</name>
<keyword evidence="2" id="KW-1185">Reference proteome</keyword>
<dbReference type="EMBL" id="JACCJZ010000019">
    <property type="protein sequence ID" value="NYZ63416.1"/>
    <property type="molecule type" value="Genomic_DNA"/>
</dbReference>
<evidence type="ECO:0000313" key="2">
    <source>
        <dbReference type="Proteomes" id="UP000589896"/>
    </source>
</evidence>
<gene>
    <name evidence="1" type="ORF">H0E82_11715</name>
</gene>
<dbReference type="RefSeq" id="WP_180545644.1">
    <property type="nucleotide sequence ID" value="NZ_JACCJZ010000019.1"/>
</dbReference>
<sequence>MNIPDSMREELGRWNNGAGIDLESWVGRMGNYALATGYLTLFWPDFVEHEGYILRRGFSEESLRGFEKQTGSRRKSVEWVMNHLHIADIHCGDEDELTEDKVVVLGRALKQIYEAKLARQFPHSPCIVEFYEPEPGGDLTDYEISFWQVRHESVSA</sequence>
<evidence type="ECO:0000313" key="1">
    <source>
        <dbReference type="EMBL" id="NYZ63416.1"/>
    </source>
</evidence>
<protein>
    <submittedName>
        <fullName evidence="1">Uncharacterized protein</fullName>
    </submittedName>
</protein>
<proteinExistence type="predicted"/>
<comment type="caution">
    <text evidence="1">The sequence shown here is derived from an EMBL/GenBank/DDBJ whole genome shotgun (WGS) entry which is preliminary data.</text>
</comment>
<dbReference type="Proteomes" id="UP000589896">
    <property type="component" value="Unassembled WGS sequence"/>
</dbReference>